<proteinExistence type="predicted"/>
<dbReference type="AlphaFoldDB" id="A0A5D4H5F2"/>
<evidence type="ECO:0000313" key="2">
    <source>
        <dbReference type="Proteomes" id="UP000322362"/>
    </source>
</evidence>
<dbReference type="EMBL" id="VTAV01000007">
    <property type="protein sequence ID" value="TYR35837.1"/>
    <property type="molecule type" value="Genomic_DNA"/>
</dbReference>
<name>A0A5D4H5F2_9SPHI</name>
<protein>
    <submittedName>
        <fullName evidence="1">Uncharacterized protein</fullName>
    </submittedName>
</protein>
<evidence type="ECO:0000313" key="1">
    <source>
        <dbReference type="EMBL" id="TYR35837.1"/>
    </source>
</evidence>
<gene>
    <name evidence="1" type="ORF">FXV77_12235</name>
</gene>
<dbReference type="Proteomes" id="UP000322362">
    <property type="component" value="Unassembled WGS sequence"/>
</dbReference>
<sequence length="133" mass="15214">MKNTEITFKEFTKTYISDFPDKFRYLGTPLQIYTLEDLSSGSIATPTPLLKANFNFIILPTTGSFEQQVGNLIKKVSENQALLVMQGEVTSLLRKTHNIKGYYIISSTAVQRPTLFFQVVYHFPNHSFAQQRL</sequence>
<accession>A0A5D4H5F2</accession>
<reference evidence="1 2" key="1">
    <citation type="submission" date="2019-08" db="EMBL/GenBank/DDBJ databases">
        <title>Phlebobacter frassis gen. nov. sp. nov., a new member of family Sphingobacteriaceae isolated from sand fly rearing media.</title>
        <authorList>
            <person name="Kakumanu M.L."/>
            <person name="Marayati B.F."/>
            <person name="Wada-Katsumata A."/>
            <person name="Wasserberg G."/>
            <person name="Schal C."/>
            <person name="Apperson C.S."/>
            <person name="Ponnusamy L."/>
        </authorList>
    </citation>
    <scope>NUCLEOTIDE SEQUENCE [LARGE SCALE GENOMIC DNA]</scope>
    <source>
        <strain evidence="1 2">SSI9</strain>
    </source>
</reference>
<dbReference type="RefSeq" id="WP_148919504.1">
    <property type="nucleotide sequence ID" value="NZ_VTAV01000007.1"/>
</dbReference>
<comment type="caution">
    <text evidence="1">The sequence shown here is derived from an EMBL/GenBank/DDBJ whole genome shotgun (WGS) entry which is preliminary data.</text>
</comment>
<organism evidence="1 2">
    <name type="scientific">Sphingobacterium phlebotomi</name>
    <dbReference type="NCBI Taxonomy" id="2605433"/>
    <lineage>
        <taxon>Bacteria</taxon>
        <taxon>Pseudomonadati</taxon>
        <taxon>Bacteroidota</taxon>
        <taxon>Sphingobacteriia</taxon>
        <taxon>Sphingobacteriales</taxon>
        <taxon>Sphingobacteriaceae</taxon>
        <taxon>Sphingobacterium</taxon>
    </lineage>
</organism>
<keyword evidence="2" id="KW-1185">Reference proteome</keyword>